<feature type="transmembrane region" description="Helical" evidence="4">
    <location>
        <begin position="6"/>
        <end position="24"/>
    </location>
</feature>
<dbReference type="Gene3D" id="1.25.40.20">
    <property type="entry name" value="Ankyrin repeat-containing domain"/>
    <property type="match status" value="1"/>
</dbReference>
<feature type="repeat" description="ANK" evidence="3">
    <location>
        <begin position="66"/>
        <end position="98"/>
    </location>
</feature>
<evidence type="ECO:0000256" key="2">
    <source>
        <dbReference type="ARBA" id="ARBA00023043"/>
    </source>
</evidence>
<dbReference type="AlphaFoldDB" id="B9XMQ0"/>
<evidence type="ECO:0000256" key="4">
    <source>
        <dbReference type="SAM" id="Phobius"/>
    </source>
</evidence>
<dbReference type="OrthoDB" id="174574at2"/>
<name>B9XMQ0_PEDPL</name>
<accession>B9XMQ0</accession>
<dbReference type="STRING" id="320771.Cflav_PD1658"/>
<evidence type="ECO:0000313" key="5">
    <source>
        <dbReference type="EMBL" id="EEF58825.1"/>
    </source>
</evidence>
<dbReference type="InterPro" id="IPR036770">
    <property type="entry name" value="Ankyrin_rpt-contain_sf"/>
</dbReference>
<dbReference type="InterPro" id="IPR002110">
    <property type="entry name" value="Ankyrin_rpt"/>
</dbReference>
<protein>
    <submittedName>
        <fullName evidence="5">Ankyrin</fullName>
    </submittedName>
</protein>
<dbReference type="SUPFAM" id="SSF48403">
    <property type="entry name" value="Ankyrin repeat"/>
    <property type="match status" value="1"/>
</dbReference>
<gene>
    <name evidence="5" type="ORF">Cflav_PD1658</name>
</gene>
<keyword evidence="2 3" id="KW-0040">ANK repeat</keyword>
<comment type="caution">
    <text evidence="5">The sequence shown here is derived from an EMBL/GenBank/DDBJ whole genome shotgun (WGS) entry which is preliminary data.</text>
</comment>
<dbReference type="PANTHER" id="PTHR24198:SF165">
    <property type="entry name" value="ANKYRIN REPEAT-CONTAINING PROTEIN-RELATED"/>
    <property type="match status" value="1"/>
</dbReference>
<proteinExistence type="predicted"/>
<evidence type="ECO:0000256" key="1">
    <source>
        <dbReference type="ARBA" id="ARBA00022737"/>
    </source>
</evidence>
<dbReference type="PRINTS" id="PR01415">
    <property type="entry name" value="ANKYRIN"/>
</dbReference>
<dbReference type="Pfam" id="PF12796">
    <property type="entry name" value="Ank_2"/>
    <property type="match status" value="1"/>
</dbReference>
<dbReference type="SMART" id="SM00248">
    <property type="entry name" value="ANK"/>
    <property type="match status" value="2"/>
</dbReference>
<keyword evidence="6" id="KW-1185">Reference proteome</keyword>
<keyword evidence="4" id="KW-1133">Transmembrane helix</keyword>
<keyword evidence="4" id="KW-0812">Transmembrane</keyword>
<dbReference type="EMBL" id="ABOX02000036">
    <property type="protein sequence ID" value="EEF58825.1"/>
    <property type="molecule type" value="Genomic_DNA"/>
</dbReference>
<organism evidence="5 6">
    <name type="scientific">Pedosphaera parvula (strain Ellin514)</name>
    <dbReference type="NCBI Taxonomy" id="320771"/>
    <lineage>
        <taxon>Bacteria</taxon>
        <taxon>Pseudomonadati</taxon>
        <taxon>Verrucomicrobiota</taxon>
        <taxon>Pedosphaerae</taxon>
        <taxon>Pedosphaerales</taxon>
        <taxon>Pedosphaeraceae</taxon>
        <taxon>Pedosphaera</taxon>
    </lineage>
</organism>
<feature type="repeat" description="ANK" evidence="3">
    <location>
        <begin position="99"/>
        <end position="131"/>
    </location>
</feature>
<dbReference type="Proteomes" id="UP000003688">
    <property type="component" value="Unassembled WGS sequence"/>
</dbReference>
<evidence type="ECO:0000256" key="3">
    <source>
        <dbReference type="PROSITE-ProRule" id="PRU00023"/>
    </source>
</evidence>
<keyword evidence="4" id="KW-0472">Membrane</keyword>
<reference evidence="5 6" key="1">
    <citation type="journal article" date="2011" name="J. Bacteriol.">
        <title>Genome sequence of 'Pedosphaera parvula' Ellin514, an aerobic Verrucomicrobial isolate from pasture soil.</title>
        <authorList>
            <person name="Kant R."/>
            <person name="van Passel M.W."/>
            <person name="Sangwan P."/>
            <person name="Palva A."/>
            <person name="Lucas S."/>
            <person name="Copeland A."/>
            <person name="Lapidus A."/>
            <person name="Glavina Del Rio T."/>
            <person name="Dalin E."/>
            <person name="Tice H."/>
            <person name="Bruce D."/>
            <person name="Goodwin L."/>
            <person name="Pitluck S."/>
            <person name="Chertkov O."/>
            <person name="Larimer F.W."/>
            <person name="Land M.L."/>
            <person name="Hauser L."/>
            <person name="Brettin T.S."/>
            <person name="Detter J.C."/>
            <person name="Han S."/>
            <person name="de Vos W.M."/>
            <person name="Janssen P.H."/>
            <person name="Smidt H."/>
        </authorList>
    </citation>
    <scope>NUCLEOTIDE SEQUENCE [LARGE SCALE GENOMIC DNA]</scope>
    <source>
        <strain evidence="5 6">Ellin514</strain>
    </source>
</reference>
<dbReference type="PANTHER" id="PTHR24198">
    <property type="entry name" value="ANKYRIN REPEAT AND PROTEIN KINASE DOMAIN-CONTAINING PROTEIN"/>
    <property type="match status" value="1"/>
</dbReference>
<keyword evidence="1" id="KW-0677">Repeat</keyword>
<dbReference type="PROSITE" id="PS50297">
    <property type="entry name" value="ANK_REP_REGION"/>
    <property type="match status" value="2"/>
</dbReference>
<evidence type="ECO:0000313" key="6">
    <source>
        <dbReference type="Proteomes" id="UP000003688"/>
    </source>
</evidence>
<dbReference type="RefSeq" id="WP_007417089.1">
    <property type="nucleotide sequence ID" value="NZ_ABOX02000036.1"/>
</dbReference>
<sequence length="159" mass="17186" precursor="true">MKSLKVIVAAAGVLVLAVVVLVMLKMADHTKEFRNALYSGNVALVEKLLKEHPSLANVKNVDGQEKGWTPLHVAAYVGDAELAKVLLNHHAKVDAMDNRGLTPLLWTAFGGKEEMAAVLLSNGADVNARGKDGRTTLDLAKNTLNEKLIQLLRERGAKE</sequence>
<dbReference type="PROSITE" id="PS50088">
    <property type="entry name" value="ANK_REPEAT"/>
    <property type="match status" value="2"/>
</dbReference>